<name>A0A4V2G2D4_9ACTN</name>
<comment type="caution">
    <text evidence="1">The sequence shown here is derived from an EMBL/GenBank/DDBJ whole genome shotgun (WGS) entry which is preliminary data.</text>
</comment>
<sequence length="102" mass="10898">MSTTARGACQICGTSRTLRRDGTVREHWETSTSHRCMGSGWPPVDPAEDCCECGKPASHLTAAEDSPEWGCRVPIGMVNGRLIYPPLAAELSDPSATTSAIH</sequence>
<accession>A0A4V2G2D4</accession>
<keyword evidence="2" id="KW-1185">Reference proteome</keyword>
<dbReference type="AlphaFoldDB" id="A0A4V2G2D4"/>
<reference evidence="1 2" key="1">
    <citation type="submission" date="2019-02" db="EMBL/GenBank/DDBJ databases">
        <title>Sequencing the genomes of 1000 actinobacteria strains.</title>
        <authorList>
            <person name="Klenk H.-P."/>
        </authorList>
    </citation>
    <scope>NUCLEOTIDE SEQUENCE [LARGE SCALE GENOMIC DNA]</scope>
    <source>
        <strain evidence="1 2">DSM 44509</strain>
    </source>
</reference>
<dbReference type="RefSeq" id="WP_104529540.1">
    <property type="nucleotide sequence ID" value="NZ_POQT01000029.1"/>
</dbReference>
<dbReference type="Proteomes" id="UP000292507">
    <property type="component" value="Unassembled WGS sequence"/>
</dbReference>
<gene>
    <name evidence="1" type="ORF">BKA19_2397</name>
</gene>
<evidence type="ECO:0000313" key="2">
    <source>
        <dbReference type="Proteomes" id="UP000292507"/>
    </source>
</evidence>
<organism evidence="1 2">
    <name type="scientific">Blastococcus saxobsidens</name>
    <dbReference type="NCBI Taxonomy" id="138336"/>
    <lineage>
        <taxon>Bacteria</taxon>
        <taxon>Bacillati</taxon>
        <taxon>Actinomycetota</taxon>
        <taxon>Actinomycetes</taxon>
        <taxon>Geodermatophilales</taxon>
        <taxon>Geodermatophilaceae</taxon>
        <taxon>Blastococcus</taxon>
    </lineage>
</organism>
<protein>
    <submittedName>
        <fullName evidence="1">Uncharacterized protein</fullName>
    </submittedName>
</protein>
<evidence type="ECO:0000313" key="1">
    <source>
        <dbReference type="EMBL" id="RZU32696.1"/>
    </source>
</evidence>
<proteinExistence type="predicted"/>
<dbReference type="EMBL" id="SHKV01000001">
    <property type="protein sequence ID" value="RZU32696.1"/>
    <property type="molecule type" value="Genomic_DNA"/>
</dbReference>